<dbReference type="EMBL" id="FOSG01000024">
    <property type="protein sequence ID" value="SFL68520.1"/>
    <property type="molecule type" value="Genomic_DNA"/>
</dbReference>
<evidence type="ECO:0000313" key="3">
    <source>
        <dbReference type="Proteomes" id="UP000198928"/>
    </source>
</evidence>
<feature type="region of interest" description="Disordered" evidence="1">
    <location>
        <begin position="144"/>
        <end position="165"/>
    </location>
</feature>
<protein>
    <submittedName>
        <fullName evidence="2">DNA-directed RNA polymerase specialized sigma subunit, sigma24 family</fullName>
    </submittedName>
</protein>
<sequence>MPLASPPSAAPAPHPPSPAVTMSLEYEAFTQFHRARYLRYAQTRTSDPAAAALAVEEAFSDLAAIWGEVLRSPNPAAIAWPVLRQAVERRSPPPTAATVFHFLPPGHADAVVLHHGLGLPLAETAELMGIDISALRARLAASGRLLGTQPPGPTADGAPRRRGLP</sequence>
<proteinExistence type="predicted"/>
<dbReference type="GO" id="GO:0000428">
    <property type="term" value="C:DNA-directed RNA polymerase complex"/>
    <property type="evidence" value="ECO:0007669"/>
    <property type="project" value="UniProtKB-KW"/>
</dbReference>
<dbReference type="AlphaFoldDB" id="A0A1I4JPR8"/>
<accession>A0A1I4JPR8</accession>
<keyword evidence="2" id="KW-0240">DNA-directed RNA polymerase</keyword>
<dbReference type="Proteomes" id="UP000198928">
    <property type="component" value="Unassembled WGS sequence"/>
</dbReference>
<dbReference type="InterPro" id="IPR036388">
    <property type="entry name" value="WH-like_DNA-bd_sf"/>
</dbReference>
<evidence type="ECO:0000313" key="2">
    <source>
        <dbReference type="EMBL" id="SFL68520.1"/>
    </source>
</evidence>
<keyword evidence="3" id="KW-1185">Reference proteome</keyword>
<evidence type="ECO:0000256" key="1">
    <source>
        <dbReference type="SAM" id="MobiDB-lite"/>
    </source>
</evidence>
<keyword evidence="2" id="KW-0804">Transcription</keyword>
<name>A0A1I4JPR8_9ACTN</name>
<reference evidence="3" key="1">
    <citation type="submission" date="2016-10" db="EMBL/GenBank/DDBJ databases">
        <authorList>
            <person name="Varghese N."/>
            <person name="Submissions S."/>
        </authorList>
    </citation>
    <scope>NUCLEOTIDE SEQUENCE [LARGE SCALE GENOMIC DNA]</scope>
    <source>
        <strain evidence="3">PL19</strain>
    </source>
</reference>
<gene>
    <name evidence="2" type="ORF">SAMN05192584_12442</name>
</gene>
<organism evidence="2 3">
    <name type="scientific">Streptomyces pini</name>
    <dbReference type="NCBI Taxonomy" id="1520580"/>
    <lineage>
        <taxon>Bacteria</taxon>
        <taxon>Bacillati</taxon>
        <taxon>Actinomycetota</taxon>
        <taxon>Actinomycetes</taxon>
        <taxon>Kitasatosporales</taxon>
        <taxon>Streptomycetaceae</taxon>
        <taxon>Streptomyces</taxon>
    </lineage>
</organism>
<dbReference type="InterPro" id="IPR013324">
    <property type="entry name" value="RNA_pol_sigma_r3/r4-like"/>
</dbReference>
<dbReference type="Gene3D" id="1.10.10.10">
    <property type="entry name" value="Winged helix-like DNA-binding domain superfamily/Winged helix DNA-binding domain"/>
    <property type="match status" value="1"/>
</dbReference>
<dbReference type="SUPFAM" id="SSF88659">
    <property type="entry name" value="Sigma3 and sigma4 domains of RNA polymerase sigma factors"/>
    <property type="match status" value="1"/>
</dbReference>